<name>B6W7A3_9FIRM</name>
<organism evidence="4 5">
    <name type="scientific">Anaerococcus hydrogenalis DSM 7454</name>
    <dbReference type="NCBI Taxonomy" id="561177"/>
    <lineage>
        <taxon>Bacteria</taxon>
        <taxon>Bacillati</taxon>
        <taxon>Bacillota</taxon>
        <taxon>Tissierellia</taxon>
        <taxon>Tissierellales</taxon>
        <taxon>Peptoniphilaceae</taxon>
        <taxon>Anaerococcus</taxon>
    </lineage>
</organism>
<evidence type="ECO:0000313" key="5">
    <source>
        <dbReference type="Proteomes" id="UP000005451"/>
    </source>
</evidence>
<evidence type="ECO:0000313" key="4">
    <source>
        <dbReference type="EMBL" id="EEB36646.1"/>
    </source>
</evidence>
<dbReference type="PANTHER" id="PTHR37815:SF3">
    <property type="entry name" value="UPF0397 PROTEIN SPR0429"/>
    <property type="match status" value="1"/>
</dbReference>
<reference evidence="4 5" key="1">
    <citation type="submission" date="2008-09" db="EMBL/GenBank/DDBJ databases">
        <authorList>
            <person name="Fulton L."/>
            <person name="Clifton S."/>
            <person name="Fulton B."/>
            <person name="Xu J."/>
            <person name="Minx P."/>
            <person name="Pepin K.H."/>
            <person name="Johnson M."/>
            <person name="Thiruvilangam P."/>
            <person name="Bhonagiri V."/>
            <person name="Nash W.E."/>
            <person name="Mardis E.R."/>
            <person name="Wilson R.K."/>
        </authorList>
    </citation>
    <scope>NUCLEOTIDE SEQUENCE [LARGE SCALE GENOMIC DNA]</scope>
    <source>
        <strain evidence="4 5">DSM 7454</strain>
    </source>
</reference>
<proteinExistence type="predicted"/>
<dbReference type="AlphaFoldDB" id="B6W7A3"/>
<keyword evidence="1 3" id="KW-0812">Transmembrane</keyword>
<comment type="caution">
    <text evidence="4">The sequence shown here is derived from an EMBL/GenBank/DDBJ whole genome shotgun (WGS) entry which is preliminary data.</text>
</comment>
<feature type="transmembrane region" description="Helical" evidence="3">
    <location>
        <begin position="114"/>
        <end position="135"/>
    </location>
</feature>
<dbReference type="PROSITE" id="PS01218">
    <property type="entry name" value="TATC"/>
    <property type="match status" value="1"/>
</dbReference>
<feature type="transmembrane region" description="Helical" evidence="3">
    <location>
        <begin position="155"/>
        <end position="177"/>
    </location>
</feature>
<sequence length="184" mass="19834">MGGVMNKLTTKKITYTGLFIALVFIFSAFFQIPLKTPMGDTRFHLGNVFCLLGGIILGPGLGGLAAGLGSAIFDLTNPLYFASAPFTFINKFMMGFVAGLVFHKVKMKNEKLRAALAGLCGQVTYIVLYLLYTFIKNKVAMGLSFEANMVEVVQKLGVSSINGIISVIVAAIFSIAVSKRVKMD</sequence>
<feature type="transmembrane region" description="Helical" evidence="3">
    <location>
        <begin position="13"/>
        <end position="34"/>
    </location>
</feature>
<dbReference type="Pfam" id="PF07155">
    <property type="entry name" value="ECF-ribofla_trS"/>
    <property type="match status" value="1"/>
</dbReference>
<dbReference type="InterPro" id="IPR019820">
    <property type="entry name" value="Sec-indep_translocase_CS"/>
</dbReference>
<dbReference type="GO" id="GO:0016020">
    <property type="term" value="C:membrane"/>
    <property type="evidence" value="ECO:0007669"/>
    <property type="project" value="InterPro"/>
</dbReference>
<dbReference type="STRING" id="561177.ANHYDRO_00449"/>
<dbReference type="Proteomes" id="UP000005451">
    <property type="component" value="Unassembled WGS sequence"/>
</dbReference>
<accession>B6W7A3</accession>
<evidence type="ECO:0008006" key="6">
    <source>
        <dbReference type="Google" id="ProtNLM"/>
    </source>
</evidence>
<feature type="transmembrane region" description="Helical" evidence="3">
    <location>
        <begin position="79"/>
        <end position="102"/>
    </location>
</feature>
<keyword evidence="2 3" id="KW-1133">Transmembrane helix</keyword>
<evidence type="ECO:0000256" key="1">
    <source>
        <dbReference type="ARBA" id="ARBA00022692"/>
    </source>
</evidence>
<evidence type="ECO:0000256" key="2">
    <source>
        <dbReference type="ARBA" id="ARBA00022989"/>
    </source>
</evidence>
<dbReference type="PANTHER" id="PTHR37815">
    <property type="entry name" value="UPF0397 PROTEIN BC_2624-RELATED"/>
    <property type="match status" value="1"/>
</dbReference>
<keyword evidence="3" id="KW-0472">Membrane</keyword>
<gene>
    <name evidence="4" type="ORF">ANHYDRO_00449</name>
</gene>
<dbReference type="Gene3D" id="1.10.1760.20">
    <property type="match status" value="1"/>
</dbReference>
<feature type="transmembrane region" description="Helical" evidence="3">
    <location>
        <begin position="46"/>
        <end position="73"/>
    </location>
</feature>
<protein>
    <recommendedName>
        <fullName evidence="6">ECF transporter S component</fullName>
    </recommendedName>
</protein>
<dbReference type="EMBL" id="ABXA01000012">
    <property type="protein sequence ID" value="EEB36646.1"/>
    <property type="molecule type" value="Genomic_DNA"/>
</dbReference>
<dbReference type="eggNOG" id="COG4720">
    <property type="taxonomic scope" value="Bacteria"/>
</dbReference>
<evidence type="ECO:0000256" key="3">
    <source>
        <dbReference type="SAM" id="Phobius"/>
    </source>
</evidence>
<dbReference type="InterPro" id="IPR009825">
    <property type="entry name" value="ECF_substrate-spec-like"/>
</dbReference>
<reference evidence="4 5" key="2">
    <citation type="submission" date="2008-10" db="EMBL/GenBank/DDBJ databases">
        <title>Draft genome sequence of Anaerococcus hydrogenalis (DSM 7454).</title>
        <authorList>
            <person name="Sudarsanam P."/>
            <person name="Ley R."/>
            <person name="Guruge J."/>
            <person name="Turnbaugh P.J."/>
            <person name="Mahowald M."/>
            <person name="Liep D."/>
            <person name="Gordon J."/>
        </authorList>
    </citation>
    <scope>NUCLEOTIDE SEQUENCE [LARGE SCALE GENOMIC DNA]</scope>
    <source>
        <strain evidence="4 5">DSM 7454</strain>
    </source>
</reference>